<dbReference type="AlphaFoldDB" id="A0A2P2MZV4"/>
<dbReference type="EMBL" id="GGEC01055265">
    <property type="protein sequence ID" value="MBX35749.1"/>
    <property type="molecule type" value="Transcribed_RNA"/>
</dbReference>
<evidence type="ECO:0000313" key="1">
    <source>
        <dbReference type="EMBL" id="MBX35749.1"/>
    </source>
</evidence>
<accession>A0A2P2MZV4</accession>
<protein>
    <submittedName>
        <fullName evidence="1">Uncharacterized protein</fullName>
    </submittedName>
</protein>
<name>A0A2P2MZV4_RHIMU</name>
<sequence length="42" mass="4786">MSIYYFLSARMQNVMSGLKSNLICFNDSLLASNDYLSLFSRA</sequence>
<organism evidence="1">
    <name type="scientific">Rhizophora mucronata</name>
    <name type="common">Asiatic mangrove</name>
    <dbReference type="NCBI Taxonomy" id="61149"/>
    <lineage>
        <taxon>Eukaryota</taxon>
        <taxon>Viridiplantae</taxon>
        <taxon>Streptophyta</taxon>
        <taxon>Embryophyta</taxon>
        <taxon>Tracheophyta</taxon>
        <taxon>Spermatophyta</taxon>
        <taxon>Magnoliopsida</taxon>
        <taxon>eudicotyledons</taxon>
        <taxon>Gunneridae</taxon>
        <taxon>Pentapetalae</taxon>
        <taxon>rosids</taxon>
        <taxon>fabids</taxon>
        <taxon>Malpighiales</taxon>
        <taxon>Rhizophoraceae</taxon>
        <taxon>Rhizophora</taxon>
    </lineage>
</organism>
<proteinExistence type="predicted"/>
<reference evidence="1" key="1">
    <citation type="submission" date="2018-02" db="EMBL/GenBank/DDBJ databases">
        <title>Rhizophora mucronata_Transcriptome.</title>
        <authorList>
            <person name="Meera S.P."/>
            <person name="Sreeshan A."/>
            <person name="Augustine A."/>
        </authorList>
    </citation>
    <scope>NUCLEOTIDE SEQUENCE</scope>
    <source>
        <tissue evidence="1">Leaf</tissue>
    </source>
</reference>